<dbReference type="PANTHER" id="PTHR43651:SF3">
    <property type="entry name" value="1,4-ALPHA-GLUCAN-BRANCHING ENZYME"/>
    <property type="match status" value="1"/>
</dbReference>
<dbReference type="Pfam" id="PF00128">
    <property type="entry name" value="Alpha-amylase"/>
    <property type="match status" value="1"/>
</dbReference>
<dbReference type="Pfam" id="PF02922">
    <property type="entry name" value="CBM_48"/>
    <property type="match status" value="1"/>
</dbReference>
<feature type="domain" description="Glycoside hydrolase family 13 N-terminal" evidence="3">
    <location>
        <begin position="218"/>
        <end position="301"/>
    </location>
</feature>
<organism evidence="4 5">
    <name type="scientific">Prunus yedoensis var. nudiflora</name>
    <dbReference type="NCBI Taxonomy" id="2094558"/>
    <lineage>
        <taxon>Eukaryota</taxon>
        <taxon>Viridiplantae</taxon>
        <taxon>Streptophyta</taxon>
        <taxon>Embryophyta</taxon>
        <taxon>Tracheophyta</taxon>
        <taxon>Spermatophyta</taxon>
        <taxon>Magnoliopsida</taxon>
        <taxon>eudicotyledons</taxon>
        <taxon>Gunneridae</taxon>
        <taxon>Pentapetalae</taxon>
        <taxon>rosids</taxon>
        <taxon>fabids</taxon>
        <taxon>Rosales</taxon>
        <taxon>Rosaceae</taxon>
        <taxon>Amygdaloideae</taxon>
        <taxon>Amygdaleae</taxon>
        <taxon>Prunus</taxon>
    </lineage>
</organism>
<dbReference type="FunFam" id="2.60.40.10:FF:000250">
    <property type="entry name" value="1,4-alpha-glucan-branching enzyme, chloroplastic/amyloplastic"/>
    <property type="match status" value="1"/>
</dbReference>
<name>A0A314UNH0_PRUYE</name>
<dbReference type="GO" id="GO:0005737">
    <property type="term" value="C:cytoplasm"/>
    <property type="evidence" value="ECO:0007669"/>
    <property type="project" value="TreeGrafter"/>
</dbReference>
<evidence type="ECO:0000259" key="2">
    <source>
        <dbReference type="Pfam" id="PF00128"/>
    </source>
</evidence>
<feature type="domain" description="Glycosyl hydrolase family 13 catalytic" evidence="2">
    <location>
        <begin position="367"/>
        <end position="439"/>
    </location>
</feature>
<dbReference type="InterPro" id="IPR006047">
    <property type="entry name" value="GH13_cat_dom"/>
</dbReference>
<dbReference type="STRING" id="2094558.A0A314UNH0"/>
<dbReference type="Gene3D" id="2.60.40.10">
    <property type="entry name" value="Immunoglobulins"/>
    <property type="match status" value="1"/>
</dbReference>
<dbReference type="InterPro" id="IPR017853">
    <property type="entry name" value="GH"/>
</dbReference>
<comment type="caution">
    <text evidence="4">The sequence shown here is derived from an EMBL/GenBank/DDBJ whole genome shotgun (WGS) entry which is preliminary data.</text>
</comment>
<feature type="compositionally biased region" description="Acidic residues" evidence="1">
    <location>
        <begin position="102"/>
        <end position="112"/>
    </location>
</feature>
<feature type="compositionally biased region" description="Basic and acidic residues" evidence="1">
    <location>
        <begin position="138"/>
        <end position="147"/>
    </location>
</feature>
<keyword evidence="5" id="KW-1185">Reference proteome</keyword>
<evidence type="ECO:0000313" key="5">
    <source>
        <dbReference type="Proteomes" id="UP000250321"/>
    </source>
</evidence>
<proteinExistence type="predicted"/>
<dbReference type="GO" id="GO:0003844">
    <property type="term" value="F:1,4-alpha-glucan branching enzyme activity"/>
    <property type="evidence" value="ECO:0007669"/>
    <property type="project" value="TreeGrafter"/>
</dbReference>
<dbReference type="GO" id="GO:0004553">
    <property type="term" value="F:hydrolase activity, hydrolyzing O-glycosyl compounds"/>
    <property type="evidence" value="ECO:0007669"/>
    <property type="project" value="InterPro"/>
</dbReference>
<dbReference type="InterPro" id="IPR004193">
    <property type="entry name" value="Glyco_hydro_13_N"/>
</dbReference>
<dbReference type="SUPFAM" id="SSF81296">
    <property type="entry name" value="E set domains"/>
    <property type="match status" value="1"/>
</dbReference>
<dbReference type="EMBL" id="PJQY01003254">
    <property type="protein sequence ID" value="PQM39010.1"/>
    <property type="molecule type" value="Genomic_DNA"/>
</dbReference>
<dbReference type="Proteomes" id="UP000250321">
    <property type="component" value="Unassembled WGS sequence"/>
</dbReference>
<accession>A0A314UNH0</accession>
<evidence type="ECO:0000313" key="4">
    <source>
        <dbReference type="EMBL" id="PQM39010.1"/>
    </source>
</evidence>
<sequence>MVSTLSGIRFPLLPSAYNSNNNSASLHSSFNGDRRTSSLSLFLTNSSFSRKIFAGKSSSDSDSSSLTVAASKKVLVPDSQSDGSSSVTQQLEAPGTVSEDPQVLEDVDNVAMEDDKKVEDEAKKSDVPSLDAGNVDGTEARGEETPHPLDGTVSTAKKNATQKSIPPTGNGKKIYEIDPLLVGFRDHLDYRYGQYKRLREEIDKYEGGLEVFSRGYEKFGFARSAEGITYREWAPGAKSASLIGDFNNWNTNADVMTRNEFGVWEIFLPNNADGSPPIPHGSRVKIRMDTPSGIKDSIPAWIKFSVQAPGEIPYNGIYYDPPEEEKYVFQHSQPKRPKSLRIYEAHVGMSSTEPKINTYAEFRDDVLPRIKRLGYNAVQLMAIQEHSYYASFGYHVTNFFAPSSRCGTPDDLKSLIDRAHELGILVLMDIVHSHASNNVLDGLNMFDGTDSHYFHSGSRGYHWMWDSRLFNYGSWEVLRYLLSNSKMVARRIQVRWVQV</sequence>
<feature type="compositionally biased region" description="Basic and acidic residues" evidence="1">
    <location>
        <begin position="113"/>
        <end position="126"/>
    </location>
</feature>
<dbReference type="AlphaFoldDB" id="A0A314UNH0"/>
<dbReference type="InterPro" id="IPR013783">
    <property type="entry name" value="Ig-like_fold"/>
</dbReference>
<dbReference type="Gene3D" id="3.20.20.80">
    <property type="entry name" value="Glycosidases"/>
    <property type="match status" value="1"/>
</dbReference>
<gene>
    <name evidence="4" type="ORF">Pyn_23866</name>
</gene>
<dbReference type="OrthoDB" id="196493at2759"/>
<evidence type="ECO:0000256" key="1">
    <source>
        <dbReference type="SAM" id="MobiDB-lite"/>
    </source>
</evidence>
<dbReference type="SUPFAM" id="SSF51445">
    <property type="entry name" value="(Trans)glycosidases"/>
    <property type="match status" value="1"/>
</dbReference>
<reference evidence="4 5" key="1">
    <citation type="submission" date="2018-02" db="EMBL/GenBank/DDBJ databases">
        <title>Draft genome of wild Prunus yedoensis var. nudiflora.</title>
        <authorList>
            <person name="Baek S."/>
            <person name="Kim J.-H."/>
            <person name="Choi K."/>
            <person name="Kim G.-B."/>
            <person name="Cho A."/>
            <person name="Jang H."/>
            <person name="Shin C.-H."/>
            <person name="Yu H.-J."/>
            <person name="Mun J.-H."/>
        </authorList>
    </citation>
    <scope>NUCLEOTIDE SEQUENCE [LARGE SCALE GENOMIC DNA]</scope>
    <source>
        <strain evidence="5">cv. Jeju island</strain>
        <tissue evidence="4">Leaf</tissue>
    </source>
</reference>
<dbReference type="CDD" id="cd02854">
    <property type="entry name" value="E_set_GBE_euk_N"/>
    <property type="match status" value="1"/>
</dbReference>
<dbReference type="GO" id="GO:0005982">
    <property type="term" value="P:starch metabolic process"/>
    <property type="evidence" value="ECO:0007669"/>
    <property type="project" value="TreeGrafter"/>
</dbReference>
<feature type="compositionally biased region" description="Polar residues" evidence="1">
    <location>
        <begin position="78"/>
        <end position="91"/>
    </location>
</feature>
<feature type="region of interest" description="Disordered" evidence="1">
    <location>
        <begin position="77"/>
        <end position="167"/>
    </location>
</feature>
<protein>
    <submittedName>
        <fullName evidence="4">1 4-alpha-glucan-branching enzyme 2-2 chloroplastic/amyloplastic isoform X1</fullName>
    </submittedName>
</protein>
<feature type="compositionally biased region" description="Polar residues" evidence="1">
    <location>
        <begin position="152"/>
        <end position="167"/>
    </location>
</feature>
<dbReference type="InterPro" id="IPR014756">
    <property type="entry name" value="Ig_E-set"/>
</dbReference>
<dbReference type="PANTHER" id="PTHR43651">
    <property type="entry name" value="1,4-ALPHA-GLUCAN-BRANCHING ENZYME"/>
    <property type="match status" value="1"/>
</dbReference>
<evidence type="ECO:0000259" key="3">
    <source>
        <dbReference type="Pfam" id="PF02922"/>
    </source>
</evidence>